<evidence type="ECO:0000256" key="7">
    <source>
        <dbReference type="ARBA" id="ARBA00023315"/>
    </source>
</evidence>
<keyword evidence="4 8" id="KW-1133">Transmembrane helix</keyword>
<feature type="domain" description="Phospholipid/glycerol acyltransferase" evidence="9">
    <location>
        <begin position="84"/>
        <end position="198"/>
    </location>
</feature>
<keyword evidence="3 8" id="KW-0812">Transmembrane</keyword>
<evidence type="ECO:0000256" key="3">
    <source>
        <dbReference type="ARBA" id="ARBA00022692"/>
    </source>
</evidence>
<evidence type="ECO:0000256" key="8">
    <source>
        <dbReference type="SAM" id="Phobius"/>
    </source>
</evidence>
<dbReference type="Proteomes" id="UP001058533">
    <property type="component" value="Chromosome"/>
</dbReference>
<feature type="transmembrane region" description="Helical" evidence="8">
    <location>
        <begin position="27"/>
        <end position="48"/>
    </location>
</feature>
<organism evidence="10 11">
    <name type="scientific">Sphingomonas qomolangmaensis</name>
    <dbReference type="NCBI Taxonomy" id="2918765"/>
    <lineage>
        <taxon>Bacteria</taxon>
        <taxon>Pseudomonadati</taxon>
        <taxon>Pseudomonadota</taxon>
        <taxon>Alphaproteobacteria</taxon>
        <taxon>Sphingomonadales</taxon>
        <taxon>Sphingomonadaceae</taxon>
        <taxon>Sphingomonas</taxon>
    </lineage>
</organism>
<dbReference type="Pfam" id="PF01553">
    <property type="entry name" value="Acyltransferase"/>
    <property type="match status" value="1"/>
</dbReference>
<dbReference type="PANTHER" id="PTHR23063">
    <property type="entry name" value="PHOSPHOLIPID ACYLTRANSFERASE"/>
    <property type="match status" value="1"/>
</dbReference>
<protein>
    <submittedName>
        <fullName evidence="10">1-acyl-sn-glycerol-3-phosphate acyltransferase</fullName>
    </submittedName>
</protein>
<sequence>MTEPIDARREAAAGRPPRVGAIGWVRLWSRVAMMVLAALVTVPLHYLWRLFRLHSPWPRIFLGSVGRISGARVSRVGTPLKRNVFYVANHLSWIDILAIGGTSGSAFVAKREIGASPIVGWLSTLNRTVFVSREDRLGVADQINQLRDTIAENWAITVFPEGTTTDGRSLLPFKTPMLKVLEPPPAGVRVQPVLMDFGAVGEEIAWIGAESGRDNAIRVLSRAGSFPVRVHYLEPFCPSAISGRKAIAAESRRRLTEALEGVLGEPLRPFVGHEVLGAG</sequence>
<proteinExistence type="predicted"/>
<dbReference type="GO" id="GO:0016746">
    <property type="term" value="F:acyltransferase activity"/>
    <property type="evidence" value="ECO:0007669"/>
    <property type="project" value="UniProtKB-KW"/>
</dbReference>
<keyword evidence="6 8" id="KW-0472">Membrane</keyword>
<keyword evidence="5" id="KW-0443">Lipid metabolism</keyword>
<evidence type="ECO:0000256" key="6">
    <source>
        <dbReference type="ARBA" id="ARBA00023136"/>
    </source>
</evidence>
<evidence type="ECO:0000256" key="5">
    <source>
        <dbReference type="ARBA" id="ARBA00023098"/>
    </source>
</evidence>
<gene>
    <name evidence="10" type="ORF">NMP03_10835</name>
</gene>
<evidence type="ECO:0000256" key="2">
    <source>
        <dbReference type="ARBA" id="ARBA00022679"/>
    </source>
</evidence>
<dbReference type="PANTHER" id="PTHR23063:SF52">
    <property type="entry name" value="LYSOPHOSPHATIDYLCHOLINE ACYLTRANSFERASE"/>
    <property type="match status" value="1"/>
</dbReference>
<name>A0ABY5L732_9SPHN</name>
<evidence type="ECO:0000256" key="1">
    <source>
        <dbReference type="ARBA" id="ARBA00004370"/>
    </source>
</evidence>
<comment type="subcellular location">
    <subcellularLocation>
        <location evidence="1">Membrane</location>
    </subcellularLocation>
</comment>
<dbReference type="InterPro" id="IPR002123">
    <property type="entry name" value="Plipid/glycerol_acylTrfase"/>
</dbReference>
<dbReference type="CDD" id="cd07989">
    <property type="entry name" value="LPLAT_AGPAT-like"/>
    <property type="match status" value="1"/>
</dbReference>
<keyword evidence="2" id="KW-0808">Transferase</keyword>
<dbReference type="RefSeq" id="WP_256505401.1">
    <property type="nucleotide sequence ID" value="NZ_CP101740.1"/>
</dbReference>
<dbReference type="EMBL" id="CP101740">
    <property type="protein sequence ID" value="UUL81692.1"/>
    <property type="molecule type" value="Genomic_DNA"/>
</dbReference>
<keyword evidence="11" id="KW-1185">Reference proteome</keyword>
<dbReference type="SUPFAM" id="SSF69593">
    <property type="entry name" value="Glycerol-3-phosphate (1)-acyltransferase"/>
    <property type="match status" value="1"/>
</dbReference>
<dbReference type="SMART" id="SM00563">
    <property type="entry name" value="PlsC"/>
    <property type="match status" value="1"/>
</dbReference>
<keyword evidence="7 10" id="KW-0012">Acyltransferase</keyword>
<evidence type="ECO:0000259" key="9">
    <source>
        <dbReference type="SMART" id="SM00563"/>
    </source>
</evidence>
<evidence type="ECO:0000313" key="11">
    <source>
        <dbReference type="Proteomes" id="UP001058533"/>
    </source>
</evidence>
<reference evidence="10" key="1">
    <citation type="submission" date="2022-07" db="EMBL/GenBank/DDBJ databases">
        <title>Sphingomonas sp. nov., a novel bacterium isolated from the north slope of the Mount Everest.</title>
        <authorList>
            <person name="Cui X."/>
            <person name="Liu Y."/>
        </authorList>
    </citation>
    <scope>NUCLEOTIDE SEQUENCE</scope>
    <source>
        <strain evidence="10">S5-59</strain>
    </source>
</reference>
<accession>A0ABY5L732</accession>
<evidence type="ECO:0000256" key="4">
    <source>
        <dbReference type="ARBA" id="ARBA00022989"/>
    </source>
</evidence>
<evidence type="ECO:0000313" key="10">
    <source>
        <dbReference type="EMBL" id="UUL81692.1"/>
    </source>
</evidence>